<dbReference type="GO" id="GO:0005737">
    <property type="term" value="C:cytoplasm"/>
    <property type="evidence" value="ECO:0007669"/>
    <property type="project" value="UniProtKB-SubCell"/>
</dbReference>
<dbReference type="CDD" id="cd00571">
    <property type="entry name" value="UreE"/>
    <property type="match status" value="1"/>
</dbReference>
<dbReference type="SUPFAM" id="SSF69737">
    <property type="entry name" value="Urease metallochaperone UreE, C-terminal domain"/>
    <property type="match status" value="1"/>
</dbReference>
<evidence type="ECO:0000313" key="10">
    <source>
        <dbReference type="Proteomes" id="UP000038622"/>
    </source>
</evidence>
<evidence type="ECO:0000256" key="4">
    <source>
        <dbReference type="ARBA" id="ARBA00023186"/>
    </source>
</evidence>
<organism evidence="9 11">
    <name type="scientific">Helicobacter ailurogastricus</name>
    <dbReference type="NCBI Taxonomy" id="1578720"/>
    <lineage>
        <taxon>Bacteria</taxon>
        <taxon>Pseudomonadati</taxon>
        <taxon>Campylobacterota</taxon>
        <taxon>Epsilonproteobacteria</taxon>
        <taxon>Campylobacterales</taxon>
        <taxon>Helicobacteraceae</taxon>
        <taxon>Helicobacter</taxon>
    </lineage>
</organism>
<gene>
    <name evidence="5" type="primary">ureE</name>
    <name evidence="7" type="ORF">HAL011_03300</name>
    <name evidence="8" type="ORF">HAL013_08930</name>
    <name evidence="9" type="ORF">HAL09_03640</name>
</gene>
<dbReference type="Gene3D" id="3.30.70.790">
    <property type="entry name" value="UreE, C-terminal domain"/>
    <property type="match status" value="1"/>
</dbReference>
<reference evidence="10" key="2">
    <citation type="submission" date="2014-12" db="EMBL/GenBank/DDBJ databases">
        <authorList>
            <person name="Smet A."/>
        </authorList>
    </citation>
    <scope>NUCLEOTIDE SEQUENCE [LARGE SCALE GENOMIC DNA]</scope>
</reference>
<evidence type="ECO:0000313" key="11">
    <source>
        <dbReference type="Proteomes" id="UP000041394"/>
    </source>
</evidence>
<dbReference type="EMBL" id="CDML01000010">
    <property type="protein sequence ID" value="CRF40568.1"/>
    <property type="molecule type" value="Genomic_DNA"/>
</dbReference>
<dbReference type="Proteomes" id="UP000041394">
    <property type="component" value="Unassembled WGS sequence"/>
</dbReference>
<dbReference type="InterPro" id="IPR004029">
    <property type="entry name" value="UreE_N"/>
</dbReference>
<dbReference type="Proteomes" id="UP000038622">
    <property type="component" value="Unassembled WGS sequence"/>
</dbReference>
<evidence type="ECO:0000313" key="9">
    <source>
        <dbReference type="EMBL" id="CRF43811.1"/>
    </source>
</evidence>
<evidence type="ECO:0000256" key="3">
    <source>
        <dbReference type="ARBA" id="ARBA00022596"/>
    </source>
</evidence>
<reference evidence="11 12" key="3">
    <citation type="submission" date="2014-12" db="EMBL/GenBank/DDBJ databases">
        <authorList>
            <person name="Jaenicke S."/>
        </authorList>
    </citation>
    <scope>NUCLEOTIDE SEQUENCE [LARGE SCALE GENOMIC DNA]</scope>
</reference>
<evidence type="ECO:0000313" key="7">
    <source>
        <dbReference type="EMBL" id="CRF40568.1"/>
    </source>
</evidence>
<dbReference type="Gene3D" id="2.60.260.20">
    <property type="entry name" value="Urease metallochaperone UreE, N-terminal domain"/>
    <property type="match status" value="1"/>
</dbReference>
<name>A0A0K2XCM2_9HELI</name>
<comment type="similarity">
    <text evidence="5">Belongs to the UreE family.</text>
</comment>
<dbReference type="GO" id="GO:0051082">
    <property type="term" value="F:unfolded protein binding"/>
    <property type="evidence" value="ECO:0007669"/>
    <property type="project" value="UniProtKB-UniRule"/>
</dbReference>
<dbReference type="InterPro" id="IPR036118">
    <property type="entry name" value="UreE_N_sf"/>
</dbReference>
<keyword evidence="10" id="KW-1185">Reference proteome</keyword>
<evidence type="ECO:0000313" key="12">
    <source>
        <dbReference type="Proteomes" id="UP000045175"/>
    </source>
</evidence>
<dbReference type="HAMAP" id="MF_00822">
    <property type="entry name" value="UreE"/>
    <property type="match status" value="1"/>
</dbReference>
<dbReference type="InterPro" id="IPR007864">
    <property type="entry name" value="UreE_C_dom"/>
</dbReference>
<dbReference type="PIRSF" id="PIRSF036402">
    <property type="entry name" value="Ureas_acces_UreE"/>
    <property type="match status" value="1"/>
</dbReference>
<dbReference type="Proteomes" id="UP000045175">
    <property type="component" value="Unassembled WGS sequence"/>
</dbReference>
<evidence type="ECO:0000313" key="8">
    <source>
        <dbReference type="EMBL" id="CRF42696.1"/>
    </source>
</evidence>
<evidence type="ECO:0000256" key="2">
    <source>
        <dbReference type="ARBA" id="ARBA00022490"/>
    </source>
</evidence>
<protein>
    <recommendedName>
        <fullName evidence="5">Urease accessory protein UreE</fullName>
    </recommendedName>
</protein>
<dbReference type="InterPro" id="IPR012406">
    <property type="entry name" value="UreE"/>
</dbReference>
<evidence type="ECO:0000259" key="6">
    <source>
        <dbReference type="SMART" id="SM00988"/>
    </source>
</evidence>
<evidence type="ECO:0000256" key="1">
    <source>
        <dbReference type="ARBA" id="ARBA00004496"/>
    </source>
</evidence>
<dbReference type="Pfam" id="PF02814">
    <property type="entry name" value="UreE_N"/>
    <property type="match status" value="1"/>
</dbReference>
<dbReference type="Pfam" id="PF05194">
    <property type="entry name" value="UreE_C"/>
    <property type="match status" value="1"/>
</dbReference>
<keyword evidence="4 5" id="KW-0143">Chaperone</keyword>
<comment type="function">
    <text evidence="5">Involved in urease metallocenter assembly. Binds nickel. Probably functions as a nickel donor during metallocenter assembly.</text>
</comment>
<keyword evidence="2 5" id="KW-0963">Cytoplasm</keyword>
<evidence type="ECO:0000256" key="5">
    <source>
        <dbReference type="HAMAP-Rule" id="MF_00822"/>
    </source>
</evidence>
<dbReference type="AlphaFoldDB" id="A0A0K2XCM2"/>
<dbReference type="EMBL" id="CDMH01000039">
    <property type="protein sequence ID" value="CRF42696.1"/>
    <property type="molecule type" value="Genomic_DNA"/>
</dbReference>
<dbReference type="GO" id="GO:0006457">
    <property type="term" value="P:protein folding"/>
    <property type="evidence" value="ECO:0007669"/>
    <property type="project" value="InterPro"/>
</dbReference>
<dbReference type="EMBL" id="CDMN01000012">
    <property type="protein sequence ID" value="CRF43811.1"/>
    <property type="molecule type" value="Genomic_DNA"/>
</dbReference>
<dbReference type="RefSeq" id="WP_053941313.1">
    <property type="nucleotide sequence ID" value="NZ_BSWO01000014.1"/>
</dbReference>
<feature type="domain" description="UreE urease accessory N-terminal" evidence="6">
    <location>
        <begin position="6"/>
        <end position="75"/>
    </location>
</feature>
<reference evidence="9" key="1">
    <citation type="submission" date="2014-12" db="EMBL/GenBank/DDBJ databases">
        <title>Whole genome sequences of four Staphylococcus schleiferi canine isolates.</title>
        <authorList>
            <person name="Misic A.M."/>
            <person name="Cain C."/>
            <person name="Morris D.O."/>
            <person name="Rankin S."/>
            <person name="Beiting D."/>
        </authorList>
    </citation>
    <scope>NUCLEOTIDE SEQUENCE</scope>
    <source>
        <strain evidence="7">ASB11</strain>
        <strain evidence="8">ASB13</strain>
        <strain evidence="9">ASB9</strain>
    </source>
</reference>
<dbReference type="OrthoDB" id="9810882at2"/>
<dbReference type="STRING" id="1578720.HAL011_03300"/>
<dbReference type="GO" id="GO:0065003">
    <property type="term" value="P:protein-containing complex assembly"/>
    <property type="evidence" value="ECO:0007669"/>
    <property type="project" value="InterPro"/>
</dbReference>
<sequence length="182" mass="20165">MRAEAILGNLHTNPPNGEDGVATVDFIDLEWFDSQKRMGRFKTRGGEEVVMKLENPPKMGLADGDILFQAPGKVVAINILPTEVLCAYASSMHEVAKICYEVGNRHASLYYGEENLSFKTPFEKPLQVLFERLGVKHAVLKSKLDASKRISVSAPHADPLEIGTSKPLKFTESQDLQIVIKK</sequence>
<dbReference type="GO" id="GO:0019627">
    <property type="term" value="P:urea metabolic process"/>
    <property type="evidence" value="ECO:0007669"/>
    <property type="project" value="InterPro"/>
</dbReference>
<dbReference type="SMART" id="SM00988">
    <property type="entry name" value="UreE_N"/>
    <property type="match status" value="1"/>
</dbReference>
<dbReference type="SUPFAM" id="SSF69287">
    <property type="entry name" value="Urease metallochaperone UreE, N-terminal domain"/>
    <property type="match status" value="1"/>
</dbReference>
<dbReference type="GO" id="GO:0016151">
    <property type="term" value="F:nickel cation binding"/>
    <property type="evidence" value="ECO:0007669"/>
    <property type="project" value="UniProtKB-UniRule"/>
</dbReference>
<comment type="subcellular location">
    <subcellularLocation>
        <location evidence="1 5">Cytoplasm</location>
    </subcellularLocation>
</comment>
<keyword evidence="3 5" id="KW-0533">Nickel</keyword>
<accession>A0A0K2XCM2</accession>
<proteinExistence type="inferred from homology"/>